<evidence type="ECO:0008006" key="4">
    <source>
        <dbReference type="Google" id="ProtNLM"/>
    </source>
</evidence>
<sequence length="504" mass="57082">MEEAKSNRATTDLTSGGTGDQPRQDSTNAFFFVDGASSAKAKRSHVMKHHIKEKRKEARCKLLSKARPSSASSPAAGLPWMKKDGPPSTHESPVDDHSDHSHGFVPHNGQGSSSSHLDLSPNETHALIPALSPRSQNKLGIFSRPDPFDTLPLNRGEETDRLVDAWMSKLSYWSGQNPHMKVTAFKQAARDPMTFHIVILTYSALYLARINGQGETALSKKYQSKCGPLLEQYMQDTGGLEDGNVAMAHAALALQEARYGSQERGIQFIEAAKRILNRSLPSNPIYLTYTHFISYIIQSQRVDSLDNRQAHELSEFLRRAESLARIHDSPHFHAMFPERREVFQYTAPLHLLVSSGPSPTSIPQEERIWVIESDDTNQTCRTAALIYITIALFDYQNYPERSRRYLNSLVTTVQEQNLHRYPAPESFIWSLLNEDCDSDLKNPQRAWQVNRLLDAVKLLPSHLHFQLHELLLSFLMLKTPDLYISMTKFEEQLWRHVESQGTSP</sequence>
<evidence type="ECO:0000256" key="1">
    <source>
        <dbReference type="SAM" id="MobiDB-lite"/>
    </source>
</evidence>
<proteinExistence type="predicted"/>
<dbReference type="OrthoDB" id="4206571at2759"/>
<name>A0A2B7YER9_POLH7</name>
<protein>
    <recommendedName>
        <fullName evidence="4">Transcription factor domain-containing protein</fullName>
    </recommendedName>
</protein>
<feature type="compositionally biased region" description="Basic and acidic residues" evidence="1">
    <location>
        <begin position="92"/>
        <end position="102"/>
    </location>
</feature>
<dbReference type="EMBL" id="PDNA01000046">
    <property type="protein sequence ID" value="PGH19533.1"/>
    <property type="molecule type" value="Genomic_DNA"/>
</dbReference>
<dbReference type="PANTHER" id="PTHR37540:SF10">
    <property type="entry name" value="SIGMA-70 REGION 2 FAMILY PROTEIN"/>
    <property type="match status" value="1"/>
</dbReference>
<evidence type="ECO:0000313" key="3">
    <source>
        <dbReference type="Proteomes" id="UP000224634"/>
    </source>
</evidence>
<dbReference type="PANTHER" id="PTHR37540">
    <property type="entry name" value="TRANSCRIPTION FACTOR (ACR-2), PUTATIVE-RELATED-RELATED"/>
    <property type="match status" value="1"/>
</dbReference>
<keyword evidence="3" id="KW-1185">Reference proteome</keyword>
<dbReference type="Proteomes" id="UP000224634">
    <property type="component" value="Unassembled WGS sequence"/>
</dbReference>
<comment type="caution">
    <text evidence="2">The sequence shown here is derived from an EMBL/GenBank/DDBJ whole genome shotgun (WGS) entry which is preliminary data.</text>
</comment>
<gene>
    <name evidence="2" type="ORF">AJ80_03868</name>
</gene>
<reference evidence="2 3" key="1">
    <citation type="submission" date="2017-10" db="EMBL/GenBank/DDBJ databases">
        <title>Comparative genomics in systemic dimorphic fungi from Ajellomycetaceae.</title>
        <authorList>
            <person name="Munoz J.F."/>
            <person name="Mcewen J.G."/>
            <person name="Clay O.K."/>
            <person name="Cuomo C.A."/>
        </authorList>
    </citation>
    <scope>NUCLEOTIDE SEQUENCE [LARGE SCALE GENOMIC DNA]</scope>
    <source>
        <strain evidence="2 3">UAMH7299</strain>
    </source>
</reference>
<feature type="region of interest" description="Disordered" evidence="1">
    <location>
        <begin position="1"/>
        <end position="120"/>
    </location>
</feature>
<feature type="compositionally biased region" description="Basic residues" evidence="1">
    <location>
        <begin position="40"/>
        <end position="53"/>
    </location>
</feature>
<evidence type="ECO:0000313" key="2">
    <source>
        <dbReference type="EMBL" id="PGH19533.1"/>
    </source>
</evidence>
<feature type="compositionally biased region" description="Low complexity" evidence="1">
    <location>
        <begin position="61"/>
        <end position="76"/>
    </location>
</feature>
<dbReference type="AlphaFoldDB" id="A0A2B7YER9"/>
<feature type="compositionally biased region" description="Polar residues" evidence="1">
    <location>
        <begin position="109"/>
        <end position="120"/>
    </location>
</feature>
<organism evidence="2 3">
    <name type="scientific">Polytolypa hystricis (strain UAMH7299)</name>
    <dbReference type="NCBI Taxonomy" id="1447883"/>
    <lineage>
        <taxon>Eukaryota</taxon>
        <taxon>Fungi</taxon>
        <taxon>Dikarya</taxon>
        <taxon>Ascomycota</taxon>
        <taxon>Pezizomycotina</taxon>
        <taxon>Eurotiomycetes</taxon>
        <taxon>Eurotiomycetidae</taxon>
        <taxon>Onygenales</taxon>
        <taxon>Onygenales incertae sedis</taxon>
        <taxon>Polytolypa</taxon>
    </lineage>
</organism>
<accession>A0A2B7YER9</accession>